<keyword evidence="2" id="KW-1185">Reference proteome</keyword>
<protein>
    <submittedName>
        <fullName evidence="1">Sulfotransferase domain-containing protein</fullName>
    </submittedName>
</protein>
<evidence type="ECO:0000313" key="1">
    <source>
        <dbReference type="EMBL" id="MCQ8127403.1"/>
    </source>
</evidence>
<dbReference type="RefSeq" id="WP_256613722.1">
    <property type="nucleotide sequence ID" value="NZ_JANIBK010000008.1"/>
</dbReference>
<comment type="caution">
    <text evidence="1">The sequence shown here is derived from an EMBL/GenBank/DDBJ whole genome shotgun (WGS) entry which is preliminary data.</text>
</comment>
<dbReference type="Gene3D" id="3.40.50.300">
    <property type="entry name" value="P-loop containing nucleotide triphosphate hydrolases"/>
    <property type="match status" value="1"/>
</dbReference>
<dbReference type="Proteomes" id="UP001524586">
    <property type="component" value="Unassembled WGS sequence"/>
</dbReference>
<dbReference type="InterPro" id="IPR027417">
    <property type="entry name" value="P-loop_NTPase"/>
</dbReference>
<evidence type="ECO:0000313" key="2">
    <source>
        <dbReference type="Proteomes" id="UP001524586"/>
    </source>
</evidence>
<accession>A0ABT1U0Q3</accession>
<sequence length="512" mass="57095">MTRYLDFFEPTVASSIEKPLADAYARGARRVLVTGKPARREEISDLLDKLGFSSVENPSAIFHASDVVNIDLIVIGGGAGDEVSRTLHACIGLSVAVIAPVTEHHVSKRTVFLLSIPKAGTHMLIRLFGLMGLERSSDRRPRPGTWSTPVGYEYHAPCRELLANDAFDPQGRQLLFRSPAIFVYRNPLDIIVSELDWFKKEEHAFSGYLNYFSDEKERLSQLIQDDTVMGSIRDRVRRYIGWMMFNNVIPVSYEELVGSRGGGCDLQQAESIWALQLKLHIAGSPQEYAKQLYDQGSATFSKGRIGRHLECFGDEQFALFDRLPQDFMQILGYARGSFISKRIKDLLHRPLVVKGIPEDLLYVPRLAREGILGFNIVEIAGRYFPIRQGKSIESLSEAIAFFNENDGFTTIKEAEQFVHAVVQQEGAYNTDNGLILEGFLGFNIVRCKGCWYGFDQSVGALDVDGLSKDDIAALSKKKQCVGGESIADVKAEILKLAVVGQQHSSKEFQSTP</sequence>
<organism evidence="1 2">
    <name type="scientific">Methylomonas rivi</name>
    <dbReference type="NCBI Taxonomy" id="2952226"/>
    <lineage>
        <taxon>Bacteria</taxon>
        <taxon>Pseudomonadati</taxon>
        <taxon>Pseudomonadota</taxon>
        <taxon>Gammaproteobacteria</taxon>
        <taxon>Methylococcales</taxon>
        <taxon>Methylococcaceae</taxon>
        <taxon>Methylomonas</taxon>
    </lineage>
</organism>
<reference evidence="1 2" key="1">
    <citation type="submission" date="2022-07" db="EMBL/GenBank/DDBJ databases">
        <title>Methylomonas rivi sp. nov., Methylomonas rosea sp. nov., Methylomonas aureus sp. nov. and Methylomonas subterranea sp. nov., four novel methanotrophs isolated from a freshwater creek and the deep terrestrial subsurface.</title>
        <authorList>
            <person name="Abin C."/>
            <person name="Sankaranarayanan K."/>
            <person name="Garner C."/>
            <person name="Sindelar R."/>
            <person name="Kotary K."/>
            <person name="Garner R."/>
            <person name="Barclay S."/>
            <person name="Lawson P."/>
            <person name="Krumholz L."/>
        </authorList>
    </citation>
    <scope>NUCLEOTIDE SEQUENCE [LARGE SCALE GENOMIC DNA]</scope>
    <source>
        <strain evidence="1 2">WSC-6</strain>
    </source>
</reference>
<dbReference type="EMBL" id="JANIBK010000008">
    <property type="protein sequence ID" value="MCQ8127403.1"/>
    <property type="molecule type" value="Genomic_DNA"/>
</dbReference>
<name>A0ABT1U0Q3_9GAMM</name>
<gene>
    <name evidence="1" type="ORF">NP596_02945</name>
</gene>
<dbReference type="SUPFAM" id="SSF52540">
    <property type="entry name" value="P-loop containing nucleoside triphosphate hydrolases"/>
    <property type="match status" value="1"/>
</dbReference>
<proteinExistence type="predicted"/>